<reference evidence="1" key="1">
    <citation type="submission" date="2019-03" db="EMBL/GenBank/DDBJ databases">
        <title>Long read genome sequence of the mycoparasitic Pythium oligandrum ATCC 38472 isolated from sugarbeet rhizosphere.</title>
        <authorList>
            <person name="Gaulin E."/>
        </authorList>
    </citation>
    <scope>NUCLEOTIDE SEQUENCE</scope>
    <source>
        <strain evidence="1">ATCC 38472_TT</strain>
    </source>
</reference>
<proteinExistence type="predicted"/>
<dbReference type="Proteomes" id="UP000794436">
    <property type="component" value="Unassembled WGS sequence"/>
</dbReference>
<accession>A0A8K1FB93</accession>
<protein>
    <submittedName>
        <fullName evidence="1">Uncharacterized protein</fullName>
    </submittedName>
</protein>
<evidence type="ECO:0000313" key="2">
    <source>
        <dbReference type="Proteomes" id="UP000794436"/>
    </source>
</evidence>
<sequence>MATIYRSGSPSRFAFAQSHAHAQYTARTLDPATQLQMQMRYSSYALDGHSIPLPATPPPPGVGLNGLSMPAPPGATLGLSSSKNIYGGGLKGGMYPTSISPSPLYVNPLVQKVYPPQPSEMLLVTPGVPTPVELSIYENKQPTGLLHVTIGNQTVEFLDGVANMPQKR</sequence>
<keyword evidence="2" id="KW-1185">Reference proteome</keyword>
<name>A0A8K1FB93_PYTOL</name>
<evidence type="ECO:0000313" key="1">
    <source>
        <dbReference type="EMBL" id="TMW57030.1"/>
    </source>
</evidence>
<comment type="caution">
    <text evidence="1">The sequence shown here is derived from an EMBL/GenBank/DDBJ whole genome shotgun (WGS) entry which is preliminary data.</text>
</comment>
<gene>
    <name evidence="1" type="ORF">Poli38472_002955</name>
</gene>
<dbReference type="AlphaFoldDB" id="A0A8K1FB93"/>
<organism evidence="1 2">
    <name type="scientific">Pythium oligandrum</name>
    <name type="common">Mycoparasitic fungus</name>
    <dbReference type="NCBI Taxonomy" id="41045"/>
    <lineage>
        <taxon>Eukaryota</taxon>
        <taxon>Sar</taxon>
        <taxon>Stramenopiles</taxon>
        <taxon>Oomycota</taxon>
        <taxon>Peronosporomycetes</taxon>
        <taxon>Pythiales</taxon>
        <taxon>Pythiaceae</taxon>
        <taxon>Pythium</taxon>
    </lineage>
</organism>
<dbReference type="OrthoDB" id="105955at2759"/>
<dbReference type="EMBL" id="SPLM01000144">
    <property type="protein sequence ID" value="TMW57030.1"/>
    <property type="molecule type" value="Genomic_DNA"/>
</dbReference>